<comment type="caution">
    <text evidence="1">The sequence shown here is derived from an EMBL/GenBank/DDBJ whole genome shotgun (WGS) entry which is preliminary data.</text>
</comment>
<organism evidence="1 2">
    <name type="scientific">Portunus trituberculatus</name>
    <name type="common">Swimming crab</name>
    <name type="synonym">Neptunus trituberculatus</name>
    <dbReference type="NCBI Taxonomy" id="210409"/>
    <lineage>
        <taxon>Eukaryota</taxon>
        <taxon>Metazoa</taxon>
        <taxon>Ecdysozoa</taxon>
        <taxon>Arthropoda</taxon>
        <taxon>Crustacea</taxon>
        <taxon>Multicrustacea</taxon>
        <taxon>Malacostraca</taxon>
        <taxon>Eumalacostraca</taxon>
        <taxon>Eucarida</taxon>
        <taxon>Decapoda</taxon>
        <taxon>Pleocyemata</taxon>
        <taxon>Brachyura</taxon>
        <taxon>Eubrachyura</taxon>
        <taxon>Portunoidea</taxon>
        <taxon>Portunidae</taxon>
        <taxon>Portuninae</taxon>
        <taxon>Portunus</taxon>
    </lineage>
</organism>
<protein>
    <submittedName>
        <fullName evidence="1">Uncharacterized protein</fullName>
    </submittedName>
</protein>
<dbReference type="AlphaFoldDB" id="A0A5B7JLP9"/>
<reference evidence="1 2" key="1">
    <citation type="submission" date="2019-05" db="EMBL/GenBank/DDBJ databases">
        <title>Another draft genome of Portunus trituberculatus and its Hox gene families provides insights of decapod evolution.</title>
        <authorList>
            <person name="Jeong J.-H."/>
            <person name="Song I."/>
            <person name="Kim S."/>
            <person name="Choi T."/>
            <person name="Kim D."/>
            <person name="Ryu S."/>
            <person name="Kim W."/>
        </authorList>
    </citation>
    <scope>NUCLEOTIDE SEQUENCE [LARGE SCALE GENOMIC DNA]</scope>
    <source>
        <tissue evidence="1">Muscle</tissue>
    </source>
</reference>
<keyword evidence="2" id="KW-1185">Reference proteome</keyword>
<name>A0A5B7JLP9_PORTR</name>
<sequence>MKEEIRQTRPEMLQAVWLRRDDRSNTVCLPFMAGGAPSGKTGRSCCCCCCRHKSCLMFLSAGGGSSRRPVTLSPTPLPHCPFSPSQAASHLWITTCRRWGPRTPFHQGELPLASTSTDCTNSLLNNEWGEAVWRNIINAASEQ</sequence>
<gene>
    <name evidence="1" type="ORF">E2C01_089148</name>
</gene>
<evidence type="ECO:0000313" key="2">
    <source>
        <dbReference type="Proteomes" id="UP000324222"/>
    </source>
</evidence>
<dbReference type="Proteomes" id="UP000324222">
    <property type="component" value="Unassembled WGS sequence"/>
</dbReference>
<dbReference type="EMBL" id="VSRR010096906">
    <property type="protein sequence ID" value="MPC93998.1"/>
    <property type="molecule type" value="Genomic_DNA"/>
</dbReference>
<accession>A0A5B7JLP9</accession>
<proteinExistence type="predicted"/>
<evidence type="ECO:0000313" key="1">
    <source>
        <dbReference type="EMBL" id="MPC93998.1"/>
    </source>
</evidence>